<name>K6XXU7_9ALTE</name>
<evidence type="ECO:0000313" key="2">
    <source>
        <dbReference type="EMBL" id="GAC25419.1"/>
    </source>
</evidence>
<feature type="transmembrane region" description="Helical" evidence="1">
    <location>
        <begin position="240"/>
        <end position="266"/>
    </location>
</feature>
<accession>K6XXU7</accession>
<reference evidence="2 3" key="1">
    <citation type="journal article" date="2017" name="Antonie Van Leeuwenhoek">
        <title>Rhizobium rhizosphaerae sp. nov., a novel species isolated from rice rhizosphere.</title>
        <authorList>
            <person name="Zhao J.J."/>
            <person name="Zhang J."/>
            <person name="Zhang R.J."/>
            <person name="Zhang C.W."/>
            <person name="Yin H.Q."/>
            <person name="Zhang X.X."/>
        </authorList>
    </citation>
    <scope>NUCLEOTIDE SEQUENCE [LARGE SCALE GENOMIC DNA]</scope>
    <source>
        <strain evidence="2 3">KMM 241</strain>
    </source>
</reference>
<feature type="transmembrane region" description="Helical" evidence="1">
    <location>
        <begin position="190"/>
        <end position="213"/>
    </location>
</feature>
<keyword evidence="1" id="KW-0472">Membrane</keyword>
<feature type="transmembrane region" description="Helical" evidence="1">
    <location>
        <begin position="278"/>
        <end position="301"/>
    </location>
</feature>
<organism evidence="2 3">
    <name type="scientific">Paraglaciecola mesophila KMM 241</name>
    <dbReference type="NCBI Taxonomy" id="1128912"/>
    <lineage>
        <taxon>Bacteria</taxon>
        <taxon>Pseudomonadati</taxon>
        <taxon>Pseudomonadota</taxon>
        <taxon>Gammaproteobacteria</taxon>
        <taxon>Alteromonadales</taxon>
        <taxon>Alteromonadaceae</taxon>
        <taxon>Paraglaciecola</taxon>
    </lineage>
</organism>
<evidence type="ECO:0000256" key="1">
    <source>
        <dbReference type="SAM" id="Phobius"/>
    </source>
</evidence>
<proteinExistence type="predicted"/>
<feature type="transmembrane region" description="Helical" evidence="1">
    <location>
        <begin position="146"/>
        <end position="169"/>
    </location>
</feature>
<comment type="caution">
    <text evidence="2">The sequence shown here is derived from an EMBL/GenBank/DDBJ whole genome shotgun (WGS) entry which is preliminary data.</text>
</comment>
<feature type="transmembrane region" description="Helical" evidence="1">
    <location>
        <begin position="116"/>
        <end position="140"/>
    </location>
</feature>
<dbReference type="EMBL" id="BAEP01000061">
    <property type="protein sequence ID" value="GAC25419.1"/>
    <property type="molecule type" value="Genomic_DNA"/>
</dbReference>
<dbReference type="Pfam" id="PF05987">
    <property type="entry name" value="DUF898"/>
    <property type="match status" value="1"/>
</dbReference>
<dbReference type="AlphaFoldDB" id="K6XXU7"/>
<dbReference type="OrthoDB" id="9765721at2"/>
<dbReference type="Proteomes" id="UP000006263">
    <property type="component" value="Unassembled WGS sequence"/>
</dbReference>
<dbReference type="RefSeq" id="WP_006993570.1">
    <property type="nucleotide sequence ID" value="NZ_BAEP01000061.1"/>
</dbReference>
<sequence length="401" mass="44486">MDKHIDYSQYSYEDLLSAKAGLDQETYPERAAELDKLISEKRQIAIESTSSPLVNSSQLRESDIIFHGKTAEFFGIWIVNILLTIVTLGIYSAWATVRTNRYFYSNTEIDGHRFSYLANPIQILKGRIIAVILFAVYSIASAFSPTLLLIFIVAFIFLTPIMIISAVRFKMRMTSYRNVKFGFKGQYGDAFATFILLPIVSVFTLYLALPWVLKKIDEFLHNNMTYGQQNFSTELKSSEYYIASIGALILGVVVAGLSLFALGASVSTLSADAAQASTFSMTTIGIMFGYLVVFLIATSFYHAHVRNHLFNSTQIEGVARFTSTVATTKLIGLRLSNFVALIVTLGFALPWIHIRTSQFYADVTQVTILEGIDKVVDGAQDDTSALGEEVANVFDVDIALG</sequence>
<evidence type="ECO:0000313" key="3">
    <source>
        <dbReference type="Proteomes" id="UP000006263"/>
    </source>
</evidence>
<gene>
    <name evidence="2" type="ORF">GMES_3134</name>
</gene>
<dbReference type="InterPro" id="IPR010295">
    <property type="entry name" value="DUF898"/>
</dbReference>
<feature type="transmembrane region" description="Helical" evidence="1">
    <location>
        <begin position="331"/>
        <end position="352"/>
    </location>
</feature>
<protein>
    <submittedName>
        <fullName evidence="2">Predicted membrane protein</fullName>
    </submittedName>
</protein>
<keyword evidence="1" id="KW-0812">Transmembrane</keyword>
<feature type="transmembrane region" description="Helical" evidence="1">
    <location>
        <begin position="74"/>
        <end position="95"/>
    </location>
</feature>
<dbReference type="eggNOG" id="COG4269">
    <property type="taxonomic scope" value="Bacteria"/>
</dbReference>
<keyword evidence="1" id="KW-1133">Transmembrane helix</keyword>